<reference evidence="4 5" key="2">
    <citation type="submission" date="2020-03" db="EMBL/GenBank/DDBJ databases">
        <authorList>
            <person name="Ichikawa N."/>
            <person name="Kimura A."/>
            <person name="Kitahashi Y."/>
            <person name="Uohara A."/>
        </authorList>
    </citation>
    <scope>NUCLEOTIDE SEQUENCE [LARGE SCALE GENOMIC DNA]</scope>
    <source>
        <strain evidence="4 5">NBRC 108638</strain>
    </source>
</reference>
<evidence type="ECO:0000256" key="2">
    <source>
        <dbReference type="SAM" id="MobiDB-lite"/>
    </source>
</evidence>
<accession>A0A6V8L0T3</accession>
<dbReference type="PRINTS" id="PR00111">
    <property type="entry name" value="ABHYDROLASE"/>
</dbReference>
<keyword evidence="1 4" id="KW-0378">Hydrolase</keyword>
<dbReference type="Proteomes" id="UP000482960">
    <property type="component" value="Unassembled WGS sequence"/>
</dbReference>
<evidence type="ECO:0000259" key="3">
    <source>
        <dbReference type="Pfam" id="PF00561"/>
    </source>
</evidence>
<proteinExistence type="predicted"/>
<dbReference type="RefSeq" id="WP_173074738.1">
    <property type="nucleotide sequence ID" value="NZ_BAABJB010000032.1"/>
</dbReference>
<organism evidence="4 5">
    <name type="scientific">Phytohabitans rumicis</name>
    <dbReference type="NCBI Taxonomy" id="1076125"/>
    <lineage>
        <taxon>Bacteria</taxon>
        <taxon>Bacillati</taxon>
        <taxon>Actinomycetota</taxon>
        <taxon>Actinomycetes</taxon>
        <taxon>Micromonosporales</taxon>
        <taxon>Micromonosporaceae</taxon>
    </lineage>
</organism>
<sequence>MLIERGDITLDVRDSGTGPPVVLLHGWPDTKDVWRHQIPALLAAGYRVITPDLRGFGASSRPTAVDAYTAPTMVGDLLGVLDSLAIDRAHLVGHDWGAAIAWMTAALAPDRVASLTALSVGHPAAFRAAGLRQREKSWYMLLFQFPGIAEQWLRADDFRNLREFSSHPDIDRVVERLAEPDALTASLNVYRAILPPTSLIEPQVALPRVQAPVMGVWSSGDRALTEEAMTGSAAHIAGPWRYEHLDSVGHWMQLDAPQVLNALLLDFLNHRDATSAPTTQSSRDVLAGSTTTQPGG</sequence>
<protein>
    <submittedName>
        <fullName evidence="4">Alpha/beta hydrolase</fullName>
    </submittedName>
</protein>
<evidence type="ECO:0000256" key="1">
    <source>
        <dbReference type="ARBA" id="ARBA00022801"/>
    </source>
</evidence>
<dbReference type="PANTHER" id="PTHR43329">
    <property type="entry name" value="EPOXIDE HYDROLASE"/>
    <property type="match status" value="1"/>
</dbReference>
<feature type="region of interest" description="Disordered" evidence="2">
    <location>
        <begin position="274"/>
        <end position="296"/>
    </location>
</feature>
<name>A0A6V8L0T3_9ACTN</name>
<dbReference type="InterPro" id="IPR029058">
    <property type="entry name" value="AB_hydrolase_fold"/>
</dbReference>
<reference evidence="4 5" key="1">
    <citation type="submission" date="2020-03" db="EMBL/GenBank/DDBJ databases">
        <title>Whole genome shotgun sequence of Phytohabitans rumicis NBRC 108638.</title>
        <authorList>
            <person name="Komaki H."/>
            <person name="Tamura T."/>
        </authorList>
    </citation>
    <scope>NUCLEOTIDE SEQUENCE [LARGE SCALE GENOMIC DNA]</scope>
    <source>
        <strain evidence="4 5">NBRC 108638</strain>
    </source>
</reference>
<dbReference type="Pfam" id="PF00561">
    <property type="entry name" value="Abhydrolase_1"/>
    <property type="match status" value="1"/>
</dbReference>
<dbReference type="AlphaFoldDB" id="A0A6V8L0T3"/>
<dbReference type="EMBL" id="BLPG01000001">
    <property type="protein sequence ID" value="GFJ87696.1"/>
    <property type="molecule type" value="Genomic_DNA"/>
</dbReference>
<dbReference type="Gene3D" id="3.40.50.1820">
    <property type="entry name" value="alpha/beta hydrolase"/>
    <property type="match status" value="1"/>
</dbReference>
<feature type="domain" description="AB hydrolase-1" evidence="3">
    <location>
        <begin position="19"/>
        <end position="257"/>
    </location>
</feature>
<dbReference type="PRINTS" id="PR00412">
    <property type="entry name" value="EPOXHYDRLASE"/>
</dbReference>
<feature type="compositionally biased region" description="Polar residues" evidence="2">
    <location>
        <begin position="275"/>
        <end position="296"/>
    </location>
</feature>
<evidence type="ECO:0000313" key="5">
    <source>
        <dbReference type="Proteomes" id="UP000482960"/>
    </source>
</evidence>
<evidence type="ECO:0000313" key="4">
    <source>
        <dbReference type="EMBL" id="GFJ87696.1"/>
    </source>
</evidence>
<dbReference type="InterPro" id="IPR000639">
    <property type="entry name" value="Epox_hydrolase-like"/>
</dbReference>
<comment type="caution">
    <text evidence="4">The sequence shown here is derived from an EMBL/GenBank/DDBJ whole genome shotgun (WGS) entry which is preliminary data.</text>
</comment>
<dbReference type="SUPFAM" id="SSF53474">
    <property type="entry name" value="alpha/beta-Hydrolases"/>
    <property type="match status" value="1"/>
</dbReference>
<dbReference type="InterPro" id="IPR000073">
    <property type="entry name" value="AB_hydrolase_1"/>
</dbReference>
<dbReference type="GO" id="GO:0016787">
    <property type="term" value="F:hydrolase activity"/>
    <property type="evidence" value="ECO:0007669"/>
    <property type="project" value="UniProtKB-KW"/>
</dbReference>
<keyword evidence="5" id="KW-1185">Reference proteome</keyword>
<gene>
    <name evidence="4" type="ORF">Prum_013380</name>
</gene>